<evidence type="ECO:0000256" key="4">
    <source>
        <dbReference type="ARBA" id="ARBA00022807"/>
    </source>
</evidence>
<dbReference type="InterPro" id="IPR000064">
    <property type="entry name" value="NLP_P60_dom"/>
</dbReference>
<dbReference type="PROSITE" id="PS51935">
    <property type="entry name" value="NLPC_P60"/>
    <property type="match status" value="1"/>
</dbReference>
<keyword evidence="9" id="KW-1185">Reference proteome</keyword>
<evidence type="ECO:0000313" key="8">
    <source>
        <dbReference type="EMBL" id="NKZ09275.1"/>
    </source>
</evidence>
<evidence type="ECO:0000256" key="1">
    <source>
        <dbReference type="ARBA" id="ARBA00007074"/>
    </source>
</evidence>
<gene>
    <name evidence="8" type="ORF">HGB48_36900</name>
</gene>
<feature type="compositionally biased region" description="Basic and acidic residues" evidence="5">
    <location>
        <begin position="237"/>
        <end position="254"/>
    </location>
</feature>
<dbReference type="AlphaFoldDB" id="A0A846ZF47"/>
<keyword evidence="6" id="KW-0812">Transmembrane</keyword>
<comment type="similarity">
    <text evidence="1">Belongs to the peptidase C40 family.</text>
</comment>
<evidence type="ECO:0000256" key="5">
    <source>
        <dbReference type="SAM" id="MobiDB-lite"/>
    </source>
</evidence>
<feature type="region of interest" description="Disordered" evidence="5">
    <location>
        <begin position="1"/>
        <end position="35"/>
    </location>
</feature>
<reference evidence="8 9" key="1">
    <citation type="submission" date="2020-04" db="EMBL/GenBank/DDBJ databases">
        <title>MicrobeNet Type strains.</title>
        <authorList>
            <person name="Nicholson A.C."/>
        </authorList>
    </citation>
    <scope>NUCLEOTIDE SEQUENCE [LARGE SCALE GENOMIC DNA]</scope>
    <source>
        <strain evidence="8 9">ATCC BAA-277</strain>
    </source>
</reference>
<dbReference type="EMBL" id="JAAXPI010000152">
    <property type="protein sequence ID" value="NKZ09275.1"/>
    <property type="molecule type" value="Genomic_DNA"/>
</dbReference>
<keyword evidence="6" id="KW-0472">Membrane</keyword>
<dbReference type="Gene3D" id="3.90.1720.10">
    <property type="entry name" value="endopeptidase domain like (from Nostoc punctiforme)"/>
    <property type="match status" value="1"/>
</dbReference>
<dbReference type="InterPro" id="IPR038765">
    <property type="entry name" value="Papain-like_cys_pep_sf"/>
</dbReference>
<protein>
    <recommendedName>
        <fullName evidence="7">NlpC/P60 domain-containing protein</fullName>
    </recommendedName>
</protein>
<organism evidence="8 9">
    <name type="scientific">Actinomadura latina</name>
    <dbReference type="NCBI Taxonomy" id="163603"/>
    <lineage>
        <taxon>Bacteria</taxon>
        <taxon>Bacillati</taxon>
        <taxon>Actinomycetota</taxon>
        <taxon>Actinomycetes</taxon>
        <taxon>Streptosporangiales</taxon>
        <taxon>Thermomonosporaceae</taxon>
        <taxon>Actinomadura</taxon>
    </lineage>
</organism>
<evidence type="ECO:0000256" key="3">
    <source>
        <dbReference type="ARBA" id="ARBA00022801"/>
    </source>
</evidence>
<evidence type="ECO:0000256" key="6">
    <source>
        <dbReference type="SAM" id="Phobius"/>
    </source>
</evidence>
<dbReference type="GO" id="GO:0008234">
    <property type="term" value="F:cysteine-type peptidase activity"/>
    <property type="evidence" value="ECO:0007669"/>
    <property type="project" value="UniProtKB-KW"/>
</dbReference>
<feature type="domain" description="NlpC/P60" evidence="7">
    <location>
        <begin position="98"/>
        <end position="216"/>
    </location>
</feature>
<feature type="transmembrane region" description="Helical" evidence="6">
    <location>
        <begin position="40"/>
        <end position="60"/>
    </location>
</feature>
<dbReference type="Proteomes" id="UP000579250">
    <property type="component" value="Unassembled WGS sequence"/>
</dbReference>
<name>A0A846ZF47_9ACTN</name>
<dbReference type="PANTHER" id="PTHR47053:SF1">
    <property type="entry name" value="MUREIN DD-ENDOPEPTIDASE MEPH-RELATED"/>
    <property type="match status" value="1"/>
</dbReference>
<feature type="compositionally biased region" description="Low complexity" evidence="5">
    <location>
        <begin position="269"/>
        <end position="285"/>
    </location>
</feature>
<keyword evidence="4" id="KW-0788">Thiol protease</keyword>
<proteinExistence type="inferred from homology"/>
<keyword evidence="3" id="KW-0378">Hydrolase</keyword>
<dbReference type="GO" id="GO:0006508">
    <property type="term" value="P:proteolysis"/>
    <property type="evidence" value="ECO:0007669"/>
    <property type="project" value="UniProtKB-KW"/>
</dbReference>
<feature type="compositionally biased region" description="Basic and acidic residues" evidence="5">
    <location>
        <begin position="13"/>
        <end position="35"/>
    </location>
</feature>
<feature type="region of interest" description="Disordered" evidence="5">
    <location>
        <begin position="237"/>
        <end position="333"/>
    </location>
</feature>
<keyword evidence="6" id="KW-1133">Transmembrane helix</keyword>
<feature type="compositionally biased region" description="Basic and acidic residues" evidence="5">
    <location>
        <begin position="308"/>
        <end position="320"/>
    </location>
</feature>
<sequence length="345" mass="37503">MGTEKTEMSIGRHSHEDDAGSRAFEGHTGRTRAEGRKQGMLLAAVTVTATGFALAVPLGAPARAALNPAVLETLHLDSGTLAKVQAYDKYRTRVASQRTKAKRALRFARKQIGKPYRWGADGPNAYDCSGLTMAAWRKAGVEIPRVTYGQYRKVDRKVKLTDLKPGDLIFFHGRSHVGLYVGHERFLHAPHSGARVRINKLGSRRKGQFAGAVRPGAPARKDFPQSVKELVEKIDRMSAQKRADQKPPDKERTPHIPPPADSVPPSRDTPPATAPEDTPAKQAAPPGGPAPAPDDSAAQPPQSGPPPDETKPAPRPRTEPAAHLYTPRHHAWAKYTGRMPFTVLT</sequence>
<dbReference type="InterPro" id="IPR051202">
    <property type="entry name" value="Peptidase_C40"/>
</dbReference>
<keyword evidence="2" id="KW-0645">Protease</keyword>
<evidence type="ECO:0000313" key="9">
    <source>
        <dbReference type="Proteomes" id="UP000579250"/>
    </source>
</evidence>
<dbReference type="Pfam" id="PF00877">
    <property type="entry name" value="NLPC_P60"/>
    <property type="match status" value="1"/>
</dbReference>
<dbReference type="PANTHER" id="PTHR47053">
    <property type="entry name" value="MUREIN DD-ENDOPEPTIDASE MEPH-RELATED"/>
    <property type="match status" value="1"/>
</dbReference>
<dbReference type="SUPFAM" id="SSF54001">
    <property type="entry name" value="Cysteine proteinases"/>
    <property type="match status" value="1"/>
</dbReference>
<comment type="caution">
    <text evidence="8">The sequence shown here is derived from an EMBL/GenBank/DDBJ whole genome shotgun (WGS) entry which is preliminary data.</text>
</comment>
<evidence type="ECO:0000259" key="7">
    <source>
        <dbReference type="PROSITE" id="PS51935"/>
    </source>
</evidence>
<evidence type="ECO:0000256" key="2">
    <source>
        <dbReference type="ARBA" id="ARBA00022670"/>
    </source>
</evidence>
<accession>A0A846ZF47</accession>